<organism evidence="1 2">
    <name type="scientific">Nannocystis bainbridge</name>
    <dbReference type="NCBI Taxonomy" id="2995303"/>
    <lineage>
        <taxon>Bacteria</taxon>
        <taxon>Pseudomonadati</taxon>
        <taxon>Myxococcota</taxon>
        <taxon>Polyangia</taxon>
        <taxon>Nannocystales</taxon>
        <taxon>Nannocystaceae</taxon>
        <taxon>Nannocystis</taxon>
    </lineage>
</organism>
<reference evidence="1 2" key="1">
    <citation type="submission" date="2022-11" db="EMBL/GenBank/DDBJ databases">
        <title>Minimal conservation of predation-associated metabolite biosynthetic gene clusters underscores biosynthetic potential of Myxococcota including descriptions for ten novel species: Archangium lansinium sp. nov., Myxococcus landrumus sp. nov., Nannocystis bai.</title>
        <authorList>
            <person name="Ahearne A."/>
            <person name="Stevens C."/>
            <person name="Dowd S."/>
        </authorList>
    </citation>
    <scope>NUCLEOTIDE SEQUENCE [LARGE SCALE GENOMIC DNA]</scope>
    <source>
        <strain evidence="1 2">BB15-2</strain>
    </source>
</reference>
<dbReference type="Proteomes" id="UP001221686">
    <property type="component" value="Unassembled WGS sequence"/>
</dbReference>
<gene>
    <name evidence="1" type="ORF">POL25_42615</name>
</gene>
<accession>A0ABT5ECP0</accession>
<evidence type="ECO:0000313" key="1">
    <source>
        <dbReference type="EMBL" id="MDC0723653.1"/>
    </source>
</evidence>
<sequence>MGGPTGDPPDTTGDSDGTCEPTAGEPVCSAIPVTPGGDLGCGGEELTISGCDQLAGYELCPNLAVHRHTASIPCDDSQLCDPRFSCSTDEECGPGEACVCDVTWGEDHPTPGPFSRYTSCVSAQCRTDADCAFGMRCGVDTHCRDVQGLYCHTPEDGCEGDADCPERCGYSPEEKRWFCMGHVFCE</sequence>
<name>A0ABT5ECP0_9BACT</name>
<dbReference type="EMBL" id="JAQNDL010000005">
    <property type="protein sequence ID" value="MDC0723653.1"/>
    <property type="molecule type" value="Genomic_DNA"/>
</dbReference>
<keyword evidence="2" id="KW-1185">Reference proteome</keyword>
<comment type="caution">
    <text evidence="1">The sequence shown here is derived from an EMBL/GenBank/DDBJ whole genome shotgun (WGS) entry which is preliminary data.</text>
</comment>
<proteinExistence type="predicted"/>
<protein>
    <submittedName>
        <fullName evidence="1">Uncharacterized protein</fullName>
    </submittedName>
</protein>
<dbReference type="RefSeq" id="WP_272092196.1">
    <property type="nucleotide sequence ID" value="NZ_JAQNDL010000005.1"/>
</dbReference>
<evidence type="ECO:0000313" key="2">
    <source>
        <dbReference type="Proteomes" id="UP001221686"/>
    </source>
</evidence>